<dbReference type="Proteomes" id="UP000298416">
    <property type="component" value="Unassembled WGS sequence"/>
</dbReference>
<reference evidence="5" key="1">
    <citation type="submission" date="2018-01" db="EMBL/GenBank/DDBJ databases">
        <authorList>
            <person name="Mao J.F."/>
        </authorList>
    </citation>
    <scope>NUCLEOTIDE SEQUENCE</scope>
    <source>
        <strain evidence="5">Huo1</strain>
        <tissue evidence="5">Leaf</tissue>
    </source>
</reference>
<feature type="domain" description="Oxidoreductase-like" evidence="4">
    <location>
        <begin position="256"/>
        <end position="291"/>
    </location>
</feature>
<name>A0A8X8VYZ3_SALSN</name>
<sequence length="294" mass="32563">MKEEQEDTIKPAVSEIQQQLHSLLDSISRIGSTQSKSSVLESLIGLLQEDPKNLLIAVAQGIIPVLVRLLDCSSSSELKEKSVSAIAKISTEDSSKHDLLTEGLLEVPAASPEAWKRVEVVVEPLVIWWSFFGAEVMAFLYTQTSQYFSASSPPPTANLLRSLHRQNVLRRHDLTMPLIDLTLRRITTNRSNFRFNQATESFSIAGQHTSTNHPAMADETSNKDASQWKADTTAFSVGKSAEEKEKTPEKSTPAVPPPEKPLPGDCCGSGCVRCVWDVYYEELEDYNKLQKADS</sequence>
<dbReference type="PANTHER" id="PTHR21193">
    <property type="entry name" value="OXIDOREDUCTASE-LIKE DOMAIN-CONTAINING PROTEIN 1"/>
    <property type="match status" value="1"/>
</dbReference>
<dbReference type="InterPro" id="IPR016024">
    <property type="entry name" value="ARM-type_fold"/>
</dbReference>
<organism evidence="5">
    <name type="scientific">Salvia splendens</name>
    <name type="common">Scarlet sage</name>
    <dbReference type="NCBI Taxonomy" id="180675"/>
    <lineage>
        <taxon>Eukaryota</taxon>
        <taxon>Viridiplantae</taxon>
        <taxon>Streptophyta</taxon>
        <taxon>Embryophyta</taxon>
        <taxon>Tracheophyta</taxon>
        <taxon>Spermatophyta</taxon>
        <taxon>Magnoliopsida</taxon>
        <taxon>eudicotyledons</taxon>
        <taxon>Gunneridae</taxon>
        <taxon>Pentapetalae</taxon>
        <taxon>asterids</taxon>
        <taxon>lamiids</taxon>
        <taxon>Lamiales</taxon>
        <taxon>Lamiaceae</taxon>
        <taxon>Nepetoideae</taxon>
        <taxon>Mentheae</taxon>
        <taxon>Salviinae</taxon>
        <taxon>Salvia</taxon>
        <taxon>Salvia subgen. Calosphace</taxon>
        <taxon>core Calosphace</taxon>
    </lineage>
</organism>
<dbReference type="InterPro" id="IPR039251">
    <property type="entry name" value="OXLD1"/>
</dbReference>
<proteinExistence type="predicted"/>
<feature type="compositionally biased region" description="Basic and acidic residues" evidence="3">
    <location>
        <begin position="240"/>
        <end position="249"/>
    </location>
</feature>
<evidence type="ECO:0000256" key="2">
    <source>
        <dbReference type="PROSITE-ProRule" id="PRU00259"/>
    </source>
</evidence>
<dbReference type="PANTHER" id="PTHR21193:SF3">
    <property type="entry name" value="OXIDOREDUCTASE-LIKE DOMAIN-CONTAINING PROTEIN 1"/>
    <property type="match status" value="1"/>
</dbReference>
<dbReference type="Gene3D" id="1.25.10.10">
    <property type="entry name" value="Leucine-rich Repeat Variant"/>
    <property type="match status" value="1"/>
</dbReference>
<comment type="caution">
    <text evidence="5">The sequence shown here is derived from an EMBL/GenBank/DDBJ whole genome shotgun (WGS) entry which is preliminary data.</text>
</comment>
<accession>A0A8X8VYZ3</accession>
<feature type="region of interest" description="Disordered" evidence="3">
    <location>
        <begin position="236"/>
        <end position="267"/>
    </location>
</feature>
<evidence type="ECO:0000259" key="4">
    <source>
        <dbReference type="Pfam" id="PF09791"/>
    </source>
</evidence>
<keyword evidence="6" id="KW-1185">Reference proteome</keyword>
<evidence type="ECO:0000256" key="1">
    <source>
        <dbReference type="ARBA" id="ARBA00022737"/>
    </source>
</evidence>
<evidence type="ECO:0000313" key="5">
    <source>
        <dbReference type="EMBL" id="KAG6384953.1"/>
    </source>
</evidence>
<dbReference type="EMBL" id="PNBA02000022">
    <property type="protein sequence ID" value="KAG6384953.1"/>
    <property type="molecule type" value="Genomic_DNA"/>
</dbReference>
<keyword evidence="1" id="KW-0677">Repeat</keyword>
<dbReference type="Pfam" id="PF09791">
    <property type="entry name" value="Oxidored-like"/>
    <property type="match status" value="1"/>
</dbReference>
<dbReference type="InterPro" id="IPR011989">
    <property type="entry name" value="ARM-like"/>
</dbReference>
<gene>
    <name evidence="5" type="ORF">SASPL_153776</name>
</gene>
<dbReference type="AlphaFoldDB" id="A0A8X8VYZ3"/>
<reference evidence="5" key="2">
    <citation type="submission" date="2020-08" db="EMBL/GenBank/DDBJ databases">
        <title>Plant Genome Project.</title>
        <authorList>
            <person name="Zhang R.-G."/>
        </authorList>
    </citation>
    <scope>NUCLEOTIDE SEQUENCE</scope>
    <source>
        <strain evidence="5">Huo1</strain>
        <tissue evidence="5">Leaf</tissue>
    </source>
</reference>
<dbReference type="Pfam" id="PF00514">
    <property type="entry name" value="Arm"/>
    <property type="match status" value="1"/>
</dbReference>
<dbReference type="InterPro" id="IPR019180">
    <property type="entry name" value="Oxidoreductase-like_N"/>
</dbReference>
<evidence type="ECO:0000256" key="3">
    <source>
        <dbReference type="SAM" id="MobiDB-lite"/>
    </source>
</evidence>
<protein>
    <recommendedName>
        <fullName evidence="4">Oxidoreductase-like domain-containing protein</fullName>
    </recommendedName>
</protein>
<dbReference type="PROSITE" id="PS50176">
    <property type="entry name" value="ARM_REPEAT"/>
    <property type="match status" value="1"/>
</dbReference>
<dbReference type="SUPFAM" id="SSF48371">
    <property type="entry name" value="ARM repeat"/>
    <property type="match status" value="1"/>
</dbReference>
<dbReference type="InterPro" id="IPR000225">
    <property type="entry name" value="Armadillo"/>
</dbReference>
<evidence type="ECO:0000313" key="6">
    <source>
        <dbReference type="Proteomes" id="UP000298416"/>
    </source>
</evidence>
<feature type="repeat" description="ARM" evidence="2">
    <location>
        <begin position="61"/>
        <end position="104"/>
    </location>
</feature>